<protein>
    <submittedName>
        <fullName evidence="4">ABC-type transport system</fullName>
    </submittedName>
</protein>
<dbReference type="STRING" id="1384459.GL4_1663"/>
<keyword evidence="5" id="KW-1185">Reference proteome</keyword>
<dbReference type="Pfam" id="PF02470">
    <property type="entry name" value="MlaD"/>
    <property type="match status" value="1"/>
</dbReference>
<organism evidence="4 5">
    <name type="scientific">Methyloceanibacter caenitepidi</name>
    <dbReference type="NCBI Taxonomy" id="1384459"/>
    <lineage>
        <taxon>Bacteria</taxon>
        <taxon>Pseudomonadati</taxon>
        <taxon>Pseudomonadota</taxon>
        <taxon>Alphaproteobacteria</taxon>
        <taxon>Hyphomicrobiales</taxon>
        <taxon>Hyphomicrobiaceae</taxon>
        <taxon>Methyloceanibacter</taxon>
    </lineage>
</organism>
<dbReference type="OrthoDB" id="9808689at2"/>
<evidence type="ECO:0000259" key="3">
    <source>
        <dbReference type="Pfam" id="PF02470"/>
    </source>
</evidence>
<evidence type="ECO:0000256" key="1">
    <source>
        <dbReference type="SAM" id="Coils"/>
    </source>
</evidence>
<keyword evidence="2" id="KW-1133">Transmembrane helix</keyword>
<name>A0A0A8K3K2_9HYPH</name>
<dbReference type="PANTHER" id="PTHR36698:SF2">
    <property type="entry name" value="MCE_MLAD DOMAIN-CONTAINING PROTEIN"/>
    <property type="match status" value="1"/>
</dbReference>
<dbReference type="Proteomes" id="UP000031643">
    <property type="component" value="Chromosome"/>
</dbReference>
<accession>A0A0A8K3K2</accession>
<sequence length="272" mass="28992">METRANYLMIGGFILGALALIFIFVFWVANIAGGGNRYQIIFDSSVAGLTTGSRVGFNGIKVGEVQSFALDPQDARKVRVVISVSDNTPIREDSLATIKSMGLAGGSGVEISPGSPDSPLLVATDENPIPTIEAAPMAGAGIFDAAPAALNTANAFIKRLDALIAANEQEINNTMKNVDGFTTMLEGKNQEIEQAIVDLRSGAEDFKQISAKLDKNLDELTLEAKKGMQDFSAAMQQARQTAATMDRVLKKFEANPASFLFGGSRQGTVQRR</sequence>
<gene>
    <name evidence="4" type="ORF">GL4_1663</name>
</gene>
<feature type="domain" description="Mce/MlaD" evidence="3">
    <location>
        <begin position="35"/>
        <end position="114"/>
    </location>
</feature>
<reference evidence="4 5" key="1">
    <citation type="submission" date="2014-09" db="EMBL/GenBank/DDBJ databases">
        <title>Genome sequencing of Methyloceanibacter caenitepidi Gela4.</title>
        <authorList>
            <person name="Takeuchi M."/>
            <person name="Susumu S."/>
            <person name="Kamagata Y."/>
            <person name="Oshima K."/>
            <person name="Hattori M."/>
            <person name="Iwasaki W."/>
        </authorList>
    </citation>
    <scope>NUCLEOTIDE SEQUENCE [LARGE SCALE GENOMIC DNA]</scope>
    <source>
        <strain evidence="4 5">Gela4</strain>
    </source>
</reference>
<dbReference type="HOGENOM" id="CLU_013850_1_0_5"/>
<dbReference type="AlphaFoldDB" id="A0A0A8K3K2"/>
<proteinExistence type="predicted"/>
<evidence type="ECO:0000256" key="2">
    <source>
        <dbReference type="SAM" id="Phobius"/>
    </source>
</evidence>
<dbReference type="PANTHER" id="PTHR36698">
    <property type="entry name" value="BLL5892 PROTEIN"/>
    <property type="match status" value="1"/>
</dbReference>
<keyword evidence="2" id="KW-0472">Membrane</keyword>
<dbReference type="InterPro" id="IPR003399">
    <property type="entry name" value="Mce/MlaD"/>
</dbReference>
<keyword evidence="2" id="KW-0812">Transmembrane</keyword>
<evidence type="ECO:0000313" key="5">
    <source>
        <dbReference type="Proteomes" id="UP000031643"/>
    </source>
</evidence>
<feature type="transmembrane region" description="Helical" evidence="2">
    <location>
        <begin position="7"/>
        <end position="29"/>
    </location>
</feature>
<dbReference type="KEGG" id="mcg:GL4_1663"/>
<dbReference type="RefSeq" id="WP_082025566.1">
    <property type="nucleotide sequence ID" value="NZ_AP014648.1"/>
</dbReference>
<dbReference type="EMBL" id="AP014648">
    <property type="protein sequence ID" value="BAQ17117.1"/>
    <property type="molecule type" value="Genomic_DNA"/>
</dbReference>
<feature type="coiled-coil region" evidence="1">
    <location>
        <begin position="203"/>
        <end position="255"/>
    </location>
</feature>
<keyword evidence="1" id="KW-0175">Coiled coil</keyword>
<evidence type="ECO:0000313" key="4">
    <source>
        <dbReference type="EMBL" id="BAQ17117.1"/>
    </source>
</evidence>